<keyword evidence="1" id="KW-0732">Signal</keyword>
<keyword evidence="4" id="KW-1185">Reference proteome</keyword>
<name>A0A1H1T2M9_9ACTN</name>
<evidence type="ECO:0000259" key="2">
    <source>
        <dbReference type="Pfam" id="PF13449"/>
    </source>
</evidence>
<dbReference type="PANTHER" id="PTHR37957:SF1">
    <property type="entry name" value="PHYTASE-LIKE DOMAIN-CONTAINING PROTEIN"/>
    <property type="match status" value="1"/>
</dbReference>
<reference evidence="3 4" key="1">
    <citation type="submission" date="2016-10" db="EMBL/GenBank/DDBJ databases">
        <authorList>
            <person name="de Groot N.N."/>
        </authorList>
    </citation>
    <scope>NUCLEOTIDE SEQUENCE [LARGE SCALE GENOMIC DNA]</scope>
    <source>
        <strain evidence="3 4">DSM 22024</strain>
    </source>
</reference>
<evidence type="ECO:0000256" key="1">
    <source>
        <dbReference type="SAM" id="SignalP"/>
    </source>
</evidence>
<evidence type="ECO:0000313" key="3">
    <source>
        <dbReference type="EMBL" id="SDS54525.1"/>
    </source>
</evidence>
<evidence type="ECO:0000313" key="4">
    <source>
        <dbReference type="Proteomes" id="UP000198983"/>
    </source>
</evidence>
<dbReference type="SUPFAM" id="SSF75011">
    <property type="entry name" value="3-carboxy-cis,cis-mucoante lactonizing enzyme"/>
    <property type="match status" value="1"/>
</dbReference>
<feature type="chain" id="PRO_5009260654" evidence="1">
    <location>
        <begin position="30"/>
        <end position="415"/>
    </location>
</feature>
<feature type="signal peptide" evidence="1">
    <location>
        <begin position="1"/>
        <end position="29"/>
    </location>
</feature>
<gene>
    <name evidence="3" type="ORF">SAMN04489717_3038</name>
</gene>
<protein>
    <submittedName>
        <fullName evidence="3">Uncharacterized conserved protein</fullName>
    </submittedName>
</protein>
<dbReference type="InterPro" id="IPR027372">
    <property type="entry name" value="Phytase-like_dom"/>
</dbReference>
<dbReference type="AlphaFoldDB" id="A0A1H1T2M9"/>
<dbReference type="PANTHER" id="PTHR37957">
    <property type="entry name" value="BLR7070 PROTEIN"/>
    <property type="match status" value="1"/>
</dbReference>
<accession>A0A1H1T2M9</accession>
<feature type="domain" description="Phytase-like" evidence="2">
    <location>
        <begin position="81"/>
        <end position="396"/>
    </location>
</feature>
<dbReference type="Proteomes" id="UP000198983">
    <property type="component" value="Chromosome I"/>
</dbReference>
<dbReference type="Pfam" id="PF13449">
    <property type="entry name" value="Phytase-like"/>
    <property type="match status" value="1"/>
</dbReference>
<dbReference type="EMBL" id="LT629732">
    <property type="protein sequence ID" value="SDS54525.1"/>
    <property type="molecule type" value="Genomic_DNA"/>
</dbReference>
<organism evidence="3 4">
    <name type="scientific">Actinopolymorpha singaporensis</name>
    <dbReference type="NCBI Taxonomy" id="117157"/>
    <lineage>
        <taxon>Bacteria</taxon>
        <taxon>Bacillati</taxon>
        <taxon>Actinomycetota</taxon>
        <taxon>Actinomycetes</taxon>
        <taxon>Propionibacteriales</taxon>
        <taxon>Actinopolymorphaceae</taxon>
        <taxon>Actinopolymorpha</taxon>
    </lineage>
</organism>
<dbReference type="STRING" id="117157.SAMN04489717_3038"/>
<proteinExistence type="predicted"/>
<sequence length="415" mass="44179">MVRMGRQSALVLSAALVAPLLGVALTAGSATTAPNAAPNAQPVAAAAPAVHTGRADPVLGTPRLLGVRTVPKGLVVGGLSVGELSGIDRDPRTGRWYLLSDDSEDGPVRMFTARFDISDAGVGQIGFTGATALERSDGSLFPPFASDDPEVADPESVRVDPHDGSLYWTSEGKRVVPANGSAPALIDPWVRQATLDGKYVRQFTGPAVLAMRADEVGPRANATFEGMTLTTDGRRLVTSMEGPLYQDGPLPTIDHGAVTRLTWYDKRTGRAFRQLAYPLDPIPVAPNPPTASADNGVSELLAVDRHRYLVLERSYAAGVGNTIRLYEVDDRGATNVLRRHSLADGGYRPVRKRLVVDFADPANAGLPHVDNLEGMAWGPRLPSGERTLVFVSDDNFNPTQVTQVVALAIPRWSPS</sequence>
<dbReference type="SUPFAM" id="SSF63825">
    <property type="entry name" value="YWTD domain"/>
    <property type="match status" value="1"/>
</dbReference>